<dbReference type="KEGG" id="rhl:LPU83_pLPU83d_1217"/>
<protein>
    <submittedName>
        <fullName evidence="1">Uncharacterized protein</fullName>
    </submittedName>
</protein>
<accession>W6RNC5</accession>
<dbReference type="PATRIC" id="fig|348824.6.peg.6928"/>
<proteinExistence type="predicted"/>
<dbReference type="EMBL" id="HG916855">
    <property type="protein sequence ID" value="CDM62587.1"/>
    <property type="molecule type" value="Genomic_DNA"/>
</dbReference>
<keyword evidence="1" id="KW-0614">Plasmid</keyword>
<sequence length="219" mass="23648">MSAFLATLSGSRQSAPGPMSVLPLKAKQIQLTPKRETIPGLALPFILQCTSLCRFRPPQPNPRYSSRILRSGALRHYDRRPLHPCHAAVTRCSFYDVSPNGRYRVSPQGPLGGATQWDGTTGGRLAVTSPVRSCKATSLSGPAAGSPCRWGVCGRSHRRPGLSPANTSFCKTETRRSNCQEFLAASNTCIGRKPMVADLSSGENQKSRTCAIVIKIHCV</sequence>
<dbReference type="AlphaFoldDB" id="W6RNC5"/>
<dbReference type="HOGENOM" id="CLU_1260616_0_0_5"/>
<evidence type="ECO:0000313" key="2">
    <source>
        <dbReference type="Proteomes" id="UP000019443"/>
    </source>
</evidence>
<name>W6RNC5_9HYPH</name>
<geneLocation type="plasmid" evidence="1 2">
    <name>pLPU83d</name>
</geneLocation>
<gene>
    <name evidence="1" type="ORF">LPU83_pLPU83d_1217</name>
</gene>
<evidence type="ECO:0000313" key="1">
    <source>
        <dbReference type="EMBL" id="CDM62587.1"/>
    </source>
</evidence>
<keyword evidence="2" id="KW-1185">Reference proteome</keyword>
<reference evidence="1" key="1">
    <citation type="submission" date="2013-11" db="EMBL/GenBank/DDBJ databases">
        <title>Draft genome sequence of the broad-host-range Rhizobium sp. LPU83 strain, a member of the low-genetic diversity Oregon-like Rhizobium sp. group.</title>
        <authorList>
            <person name="Wibberg D."/>
            <person name="Puehler A."/>
            <person name="Schlueter A."/>
        </authorList>
    </citation>
    <scope>NUCLEOTIDE SEQUENCE [LARGE SCALE GENOMIC DNA]</scope>
    <source>
        <strain evidence="1">LPU83</strain>
        <plasmid evidence="1">pLPU83d</plasmid>
    </source>
</reference>
<organism evidence="1 2">
    <name type="scientific">Rhizobium favelukesii</name>
    <dbReference type="NCBI Taxonomy" id="348824"/>
    <lineage>
        <taxon>Bacteria</taxon>
        <taxon>Pseudomonadati</taxon>
        <taxon>Pseudomonadota</taxon>
        <taxon>Alphaproteobacteria</taxon>
        <taxon>Hyphomicrobiales</taxon>
        <taxon>Rhizobiaceae</taxon>
        <taxon>Rhizobium/Agrobacterium group</taxon>
        <taxon>Rhizobium</taxon>
    </lineage>
</organism>
<dbReference type="Proteomes" id="UP000019443">
    <property type="component" value="Plasmid pLPU83d"/>
</dbReference>